<dbReference type="AlphaFoldDB" id="C6XZ96"/>
<dbReference type="PANTHER" id="PTHR30244">
    <property type="entry name" value="TRANSAMINASE"/>
    <property type="match status" value="1"/>
</dbReference>
<dbReference type="SUPFAM" id="SSF53383">
    <property type="entry name" value="PLP-dependent transferases"/>
    <property type="match status" value="1"/>
</dbReference>
<comment type="similarity">
    <text evidence="1 2">Belongs to the DegT/DnrJ/EryC1 family.</text>
</comment>
<name>C6XZ96_PEDHD</name>
<dbReference type="InterPro" id="IPR000653">
    <property type="entry name" value="DegT/StrS_aminotransferase"/>
</dbReference>
<proteinExistence type="inferred from homology"/>
<dbReference type="GO" id="GO:0000271">
    <property type="term" value="P:polysaccharide biosynthetic process"/>
    <property type="evidence" value="ECO:0007669"/>
    <property type="project" value="TreeGrafter"/>
</dbReference>
<dbReference type="Pfam" id="PF01041">
    <property type="entry name" value="DegT_DnrJ_EryC1"/>
    <property type="match status" value="1"/>
</dbReference>
<accession>C6XZ96</accession>
<keyword evidence="5" id="KW-1185">Reference proteome</keyword>
<dbReference type="STRING" id="485917.Phep_0354"/>
<dbReference type="InterPro" id="IPR015421">
    <property type="entry name" value="PyrdxlP-dep_Trfase_major"/>
</dbReference>
<evidence type="ECO:0000256" key="1">
    <source>
        <dbReference type="ARBA" id="ARBA00037999"/>
    </source>
</evidence>
<sequence>MTMLMKPNTNNQNNETRRKFIKSTGIFAAGLALVPSFSMASAKDKGVWSFLTGKQDDKLAVLGGKPLRTKAWQKWPIWNPETDEKRVVDTIRSGVWSRAGVANEFEAAWAKALDVKRSLTVANGTNALIVALHQMNIGAGDEVLVPPYTFIATVSAVLLNGAIPVFVDVDLETFQMDPDKIEAKITPRTKAILPVHILGLPCDMDRIMAIAKKHNLLVLEDACQAHLAEYDHKKVGTIGHAGCFSFQNSKNLPIGEGGAIVSNDEKFIDKCFSYTNYGYPYGTAVGTVSGGSAMLGTKVRTSEYASAIGLSLLKYLDAQTTTRNENAAYLKAQIAKTPGIVPYKLYDKVTRAAYHLFPFRFQKQNFKGLSRDKFLKALRAEGIPCSSGYTPLLEMNFIKDAFESKNFKRMYTKGELDYNKYLKNNKCPNNDILCHEEAVWFSQSMLLGSKSDMDDIAAAIAKIYKNADELNKMG</sequence>
<dbReference type="PANTHER" id="PTHR30244:SF34">
    <property type="entry name" value="DTDP-4-AMINO-4,6-DIDEOXYGALACTOSE TRANSAMINASE"/>
    <property type="match status" value="1"/>
</dbReference>
<dbReference type="EMBL" id="CP001681">
    <property type="protein sequence ID" value="ACU02578.1"/>
    <property type="molecule type" value="Genomic_DNA"/>
</dbReference>
<dbReference type="GO" id="GO:0030170">
    <property type="term" value="F:pyridoxal phosphate binding"/>
    <property type="evidence" value="ECO:0007669"/>
    <property type="project" value="TreeGrafter"/>
</dbReference>
<dbReference type="InterPro" id="IPR015424">
    <property type="entry name" value="PyrdxlP-dep_Trfase"/>
</dbReference>
<dbReference type="Gene3D" id="3.40.640.10">
    <property type="entry name" value="Type I PLP-dependent aspartate aminotransferase-like (Major domain)"/>
    <property type="match status" value="1"/>
</dbReference>
<protein>
    <submittedName>
        <fullName evidence="4">DegT/DnrJ/EryC1/StrS aminotransferase</fullName>
    </submittedName>
</protein>
<evidence type="ECO:0000313" key="4">
    <source>
        <dbReference type="EMBL" id="ACU02578.1"/>
    </source>
</evidence>
<keyword evidence="3" id="KW-0732">Signal</keyword>
<keyword evidence="4" id="KW-0808">Transferase</keyword>
<dbReference type="Proteomes" id="UP000000852">
    <property type="component" value="Chromosome"/>
</dbReference>
<dbReference type="GO" id="GO:0008483">
    <property type="term" value="F:transaminase activity"/>
    <property type="evidence" value="ECO:0007669"/>
    <property type="project" value="UniProtKB-KW"/>
</dbReference>
<feature type="chain" id="PRO_5002973466" evidence="3">
    <location>
        <begin position="41"/>
        <end position="474"/>
    </location>
</feature>
<evidence type="ECO:0000256" key="2">
    <source>
        <dbReference type="RuleBase" id="RU004508"/>
    </source>
</evidence>
<dbReference type="CDD" id="cd00616">
    <property type="entry name" value="AHBA_syn"/>
    <property type="match status" value="1"/>
</dbReference>
<dbReference type="InterPro" id="IPR015422">
    <property type="entry name" value="PyrdxlP-dep_Trfase_small"/>
</dbReference>
<keyword evidence="2" id="KW-0663">Pyridoxal phosphate</keyword>
<reference evidence="4 5" key="1">
    <citation type="journal article" date="2009" name="Stand. Genomic Sci.">
        <title>Complete genome sequence of Pedobacter heparinus type strain (HIM 762-3).</title>
        <authorList>
            <person name="Han C."/>
            <person name="Spring S."/>
            <person name="Lapidus A."/>
            <person name="Del Rio T.G."/>
            <person name="Tice H."/>
            <person name="Copeland A."/>
            <person name="Cheng J.F."/>
            <person name="Lucas S."/>
            <person name="Chen F."/>
            <person name="Nolan M."/>
            <person name="Bruce D."/>
            <person name="Goodwin L."/>
            <person name="Pitluck S."/>
            <person name="Ivanova N."/>
            <person name="Mavromatis K."/>
            <person name="Mikhailova N."/>
            <person name="Pati A."/>
            <person name="Chen A."/>
            <person name="Palaniappan K."/>
            <person name="Land M."/>
            <person name="Hauser L."/>
            <person name="Chang Y.J."/>
            <person name="Jeffries C.C."/>
            <person name="Saunders E."/>
            <person name="Chertkov O."/>
            <person name="Brettin T."/>
            <person name="Goker M."/>
            <person name="Rohde M."/>
            <person name="Bristow J."/>
            <person name="Eisen J.A."/>
            <person name="Markowitz V."/>
            <person name="Hugenholtz P."/>
            <person name="Kyrpides N.C."/>
            <person name="Klenk H.P."/>
            <person name="Detter J.C."/>
        </authorList>
    </citation>
    <scope>NUCLEOTIDE SEQUENCE [LARGE SCALE GENOMIC DNA]</scope>
    <source>
        <strain evidence="5">ATCC 13125 / DSM 2366 / CIP 104194 / JCM 7457 / NBRC 12017 / NCIMB 9290 / NRRL B-14731 / HIM 762-3</strain>
    </source>
</reference>
<keyword evidence="4" id="KW-0032">Aminotransferase</keyword>
<dbReference type="PROSITE" id="PS51318">
    <property type="entry name" value="TAT"/>
    <property type="match status" value="1"/>
</dbReference>
<dbReference type="Gene3D" id="3.90.1150.10">
    <property type="entry name" value="Aspartate Aminotransferase, domain 1"/>
    <property type="match status" value="1"/>
</dbReference>
<gene>
    <name evidence="4" type="ordered locus">Phep_0354</name>
</gene>
<dbReference type="KEGG" id="phe:Phep_0354"/>
<evidence type="ECO:0000313" key="5">
    <source>
        <dbReference type="Proteomes" id="UP000000852"/>
    </source>
</evidence>
<feature type="signal peptide" evidence="3">
    <location>
        <begin position="1"/>
        <end position="40"/>
    </location>
</feature>
<dbReference type="eggNOG" id="COG0399">
    <property type="taxonomic scope" value="Bacteria"/>
</dbReference>
<dbReference type="HOGENOM" id="CLU_033332_7_1_10"/>
<dbReference type="InterPro" id="IPR006311">
    <property type="entry name" value="TAT_signal"/>
</dbReference>
<organism evidence="4 5">
    <name type="scientific">Pedobacter heparinus (strain ATCC 13125 / DSM 2366 / CIP 104194 / JCM 7457 / NBRC 12017 / NCIMB 9290 / NRRL B-14731 / HIM 762-3)</name>
    <dbReference type="NCBI Taxonomy" id="485917"/>
    <lineage>
        <taxon>Bacteria</taxon>
        <taxon>Pseudomonadati</taxon>
        <taxon>Bacteroidota</taxon>
        <taxon>Sphingobacteriia</taxon>
        <taxon>Sphingobacteriales</taxon>
        <taxon>Sphingobacteriaceae</taxon>
        <taxon>Pedobacter</taxon>
    </lineage>
</organism>
<evidence type="ECO:0000256" key="3">
    <source>
        <dbReference type="SAM" id="SignalP"/>
    </source>
</evidence>